<dbReference type="SMART" id="SM00382">
    <property type="entry name" value="AAA"/>
    <property type="match status" value="1"/>
</dbReference>
<dbReference type="Pfam" id="PF00005">
    <property type="entry name" value="ABC_tran"/>
    <property type="match status" value="1"/>
</dbReference>
<dbReference type="CDD" id="cd03230">
    <property type="entry name" value="ABC_DR_subfamily_A"/>
    <property type="match status" value="1"/>
</dbReference>
<dbReference type="PANTHER" id="PTHR43038:SF3">
    <property type="entry name" value="ABC TRANSPORTER G FAMILY MEMBER 20 ISOFORM X1"/>
    <property type="match status" value="1"/>
</dbReference>
<reference evidence="5" key="1">
    <citation type="submission" date="2022-12" db="EMBL/GenBank/DDBJ databases">
        <title>Reference genome sequencing for broad-spectrum identification of bacterial and archaeal isolates by mass spectrometry.</title>
        <authorList>
            <person name="Sekiguchi Y."/>
            <person name="Tourlousse D.M."/>
        </authorList>
    </citation>
    <scope>NUCLEOTIDE SEQUENCE</scope>
    <source>
        <strain evidence="5">ASRB1</strain>
    </source>
</reference>
<dbReference type="InterPro" id="IPR003439">
    <property type="entry name" value="ABC_transporter-like_ATP-bd"/>
</dbReference>
<dbReference type="AlphaFoldDB" id="A0A9W6D2F5"/>
<keyword evidence="6" id="KW-1185">Reference proteome</keyword>
<protein>
    <submittedName>
        <fullName evidence="5">ABC transporter ATP-binding protein</fullName>
    </submittedName>
</protein>
<evidence type="ECO:0000256" key="1">
    <source>
        <dbReference type="ARBA" id="ARBA00022448"/>
    </source>
</evidence>
<dbReference type="Pfam" id="PF13732">
    <property type="entry name" value="DrrA1-3_C"/>
    <property type="match status" value="1"/>
</dbReference>
<evidence type="ECO:0000256" key="2">
    <source>
        <dbReference type="ARBA" id="ARBA00022741"/>
    </source>
</evidence>
<evidence type="ECO:0000256" key="3">
    <source>
        <dbReference type="ARBA" id="ARBA00022840"/>
    </source>
</evidence>
<dbReference type="RefSeq" id="WP_281793306.1">
    <property type="nucleotide sequence ID" value="NZ_BSDR01000001.1"/>
</dbReference>
<evidence type="ECO:0000259" key="4">
    <source>
        <dbReference type="PROSITE" id="PS50893"/>
    </source>
</evidence>
<dbReference type="PROSITE" id="PS50893">
    <property type="entry name" value="ABC_TRANSPORTER_2"/>
    <property type="match status" value="1"/>
</dbReference>
<keyword evidence="1" id="KW-0813">Transport</keyword>
<dbReference type="InterPro" id="IPR017871">
    <property type="entry name" value="ABC_transporter-like_CS"/>
</dbReference>
<dbReference type="PROSITE" id="PS00211">
    <property type="entry name" value="ABC_TRANSPORTER_1"/>
    <property type="match status" value="1"/>
</dbReference>
<proteinExistence type="predicted"/>
<dbReference type="InterPro" id="IPR003593">
    <property type="entry name" value="AAA+_ATPase"/>
</dbReference>
<dbReference type="Gene3D" id="3.40.50.300">
    <property type="entry name" value="P-loop containing nucleotide triphosphate hydrolases"/>
    <property type="match status" value="1"/>
</dbReference>
<sequence length="328" mass="36672">MTNPSELLFSGNAVEVKDLVKRFGSFVAVNHISFEVGRGEVFGFLGPNGAGKSTTIRMLCGILSPSGGMGSVAGFDLLTQAEKIKHHIGYMSQKFSLYDDLTVEENIDFYSGIYRIPAGKKQARKQWVLDMANLTEHRSSKTCNLSGGWKQRLALGCAILHEPPILFLDEPTSGVDPMSRRQFWDLIYELSAGGVTVFVTTHYMDEAEYCDRLGLIYRGELIALGTPQELKTNFMREEVLEVLCERPQDAMSRVEEIPGIKEVALFGKGLHVVVEEGDKAIGSIESLLKEMGFRFSRIEKIVPSLEDVFVSLIEARDRLERPQEEVKR</sequence>
<feature type="domain" description="ABC transporter" evidence="4">
    <location>
        <begin position="14"/>
        <end position="243"/>
    </location>
</feature>
<evidence type="ECO:0000313" key="6">
    <source>
        <dbReference type="Proteomes" id="UP001144372"/>
    </source>
</evidence>
<dbReference type="GO" id="GO:0016887">
    <property type="term" value="F:ATP hydrolysis activity"/>
    <property type="evidence" value="ECO:0007669"/>
    <property type="project" value="InterPro"/>
</dbReference>
<evidence type="ECO:0000313" key="5">
    <source>
        <dbReference type="EMBL" id="GLI34033.1"/>
    </source>
</evidence>
<accession>A0A9W6D2F5</accession>
<dbReference type="PANTHER" id="PTHR43038">
    <property type="entry name" value="ATP-BINDING CASSETTE, SUB-FAMILY H, MEMBER 1"/>
    <property type="match status" value="1"/>
</dbReference>
<keyword evidence="3 5" id="KW-0067">ATP-binding</keyword>
<dbReference type="EMBL" id="BSDR01000001">
    <property type="protein sequence ID" value="GLI34033.1"/>
    <property type="molecule type" value="Genomic_DNA"/>
</dbReference>
<dbReference type="InterPro" id="IPR027417">
    <property type="entry name" value="P-loop_NTPase"/>
</dbReference>
<organism evidence="5 6">
    <name type="scientific">Desulforhabdus amnigena</name>
    <dbReference type="NCBI Taxonomy" id="40218"/>
    <lineage>
        <taxon>Bacteria</taxon>
        <taxon>Pseudomonadati</taxon>
        <taxon>Thermodesulfobacteriota</taxon>
        <taxon>Syntrophobacteria</taxon>
        <taxon>Syntrophobacterales</taxon>
        <taxon>Syntrophobacteraceae</taxon>
        <taxon>Desulforhabdus</taxon>
    </lineage>
</organism>
<name>A0A9W6D2F5_9BACT</name>
<dbReference type="SUPFAM" id="SSF52540">
    <property type="entry name" value="P-loop containing nucleoside triphosphate hydrolases"/>
    <property type="match status" value="1"/>
</dbReference>
<dbReference type="Proteomes" id="UP001144372">
    <property type="component" value="Unassembled WGS sequence"/>
</dbReference>
<gene>
    <name evidence="5" type="primary">ybhF-C</name>
    <name evidence="5" type="ORF">DAMNIGENAA_14660</name>
</gene>
<dbReference type="GO" id="GO:0005524">
    <property type="term" value="F:ATP binding"/>
    <property type="evidence" value="ECO:0007669"/>
    <property type="project" value="UniProtKB-KW"/>
</dbReference>
<comment type="caution">
    <text evidence="5">The sequence shown here is derived from an EMBL/GenBank/DDBJ whole genome shotgun (WGS) entry which is preliminary data.</text>
</comment>
<dbReference type="InterPro" id="IPR025302">
    <property type="entry name" value="DrrA1/2-like_C"/>
</dbReference>
<keyword evidence="2" id="KW-0547">Nucleotide-binding</keyword>